<dbReference type="EMBL" id="MU839014">
    <property type="protein sequence ID" value="KAK1765694.1"/>
    <property type="molecule type" value="Genomic_DNA"/>
</dbReference>
<name>A0AAJ0BYY5_9PEZI</name>
<evidence type="ECO:0000313" key="2">
    <source>
        <dbReference type="EMBL" id="KAK1765694.1"/>
    </source>
</evidence>
<sequence length="162" mass="16517">MGAKPYDLEAQQANKDAPGGSTVTYMRSGRGGAGNFVQPSTREESQPADDGDDTQRTKVTATAAAAASGAGPKAGLTGRGGAGNWASTGQTAGPDQMARPKTGPTGRGGAGNWAASAGQAAQAELMEKKTKEDLEARVLQDVEGGLAMPPPTYRQRGRKEVE</sequence>
<protein>
    <submittedName>
        <fullName evidence="2">Uncharacterized protein</fullName>
    </submittedName>
</protein>
<comment type="caution">
    <text evidence="2">The sequence shown here is derived from an EMBL/GenBank/DDBJ whole genome shotgun (WGS) entry which is preliminary data.</text>
</comment>
<evidence type="ECO:0000313" key="3">
    <source>
        <dbReference type="Proteomes" id="UP001244011"/>
    </source>
</evidence>
<feature type="region of interest" description="Disordered" evidence="1">
    <location>
        <begin position="1"/>
        <end position="118"/>
    </location>
</feature>
<dbReference type="Proteomes" id="UP001244011">
    <property type="component" value="Unassembled WGS sequence"/>
</dbReference>
<reference evidence="2" key="1">
    <citation type="submission" date="2023-06" db="EMBL/GenBank/DDBJ databases">
        <title>Genome-scale phylogeny and comparative genomics of the fungal order Sordariales.</title>
        <authorList>
            <consortium name="Lawrence Berkeley National Laboratory"/>
            <person name="Hensen N."/>
            <person name="Bonometti L."/>
            <person name="Westerberg I."/>
            <person name="Brannstrom I.O."/>
            <person name="Guillou S."/>
            <person name="Cros-Aarteil S."/>
            <person name="Calhoun S."/>
            <person name="Haridas S."/>
            <person name="Kuo A."/>
            <person name="Mondo S."/>
            <person name="Pangilinan J."/>
            <person name="Riley R."/>
            <person name="Labutti K."/>
            <person name="Andreopoulos B."/>
            <person name="Lipzen A."/>
            <person name="Chen C."/>
            <person name="Yanf M."/>
            <person name="Daum C."/>
            <person name="Ng V."/>
            <person name="Clum A."/>
            <person name="Steindorff A."/>
            <person name="Ohm R."/>
            <person name="Martin F."/>
            <person name="Silar P."/>
            <person name="Natvig D."/>
            <person name="Lalanne C."/>
            <person name="Gautier V."/>
            <person name="Ament-Velasquez S.L."/>
            <person name="Kruys A."/>
            <person name="Hutchinson M.I."/>
            <person name="Powell A.J."/>
            <person name="Barry K."/>
            <person name="Miller A.N."/>
            <person name="Grigoriev I.V."/>
            <person name="Debuchy R."/>
            <person name="Gladieux P."/>
            <person name="Thoren M.H."/>
            <person name="Johannesson H."/>
        </authorList>
    </citation>
    <scope>NUCLEOTIDE SEQUENCE</scope>
    <source>
        <strain evidence="2">8032-3</strain>
    </source>
</reference>
<feature type="region of interest" description="Disordered" evidence="1">
    <location>
        <begin position="140"/>
        <end position="162"/>
    </location>
</feature>
<dbReference type="PANTHER" id="PTHR34693">
    <property type="entry name" value="PROTEIN PAR32"/>
    <property type="match status" value="1"/>
</dbReference>
<dbReference type="Pfam" id="PF12223">
    <property type="entry name" value="DUF3602"/>
    <property type="match status" value="1"/>
</dbReference>
<gene>
    <name evidence="2" type="ORF">QBC33DRAFT_131557</name>
</gene>
<dbReference type="InterPro" id="IPR053203">
    <property type="entry name" value="Cisplatin_resist-associated"/>
</dbReference>
<proteinExistence type="predicted"/>
<dbReference type="PANTHER" id="PTHR34693:SF1">
    <property type="entry name" value="PROTEIN PAR32"/>
    <property type="match status" value="1"/>
</dbReference>
<dbReference type="RefSeq" id="XP_060281907.1">
    <property type="nucleotide sequence ID" value="XM_060422053.1"/>
</dbReference>
<accession>A0AAJ0BYY5</accession>
<dbReference type="GeneID" id="85305240"/>
<keyword evidence="3" id="KW-1185">Reference proteome</keyword>
<dbReference type="InterPro" id="IPR022024">
    <property type="entry name" value="DUF3602"/>
</dbReference>
<evidence type="ECO:0000256" key="1">
    <source>
        <dbReference type="SAM" id="MobiDB-lite"/>
    </source>
</evidence>
<feature type="compositionally biased region" description="Low complexity" evidence="1">
    <location>
        <begin position="61"/>
        <end position="75"/>
    </location>
</feature>
<dbReference type="AlphaFoldDB" id="A0AAJ0BYY5"/>
<organism evidence="2 3">
    <name type="scientific">Phialemonium atrogriseum</name>
    <dbReference type="NCBI Taxonomy" id="1093897"/>
    <lineage>
        <taxon>Eukaryota</taxon>
        <taxon>Fungi</taxon>
        <taxon>Dikarya</taxon>
        <taxon>Ascomycota</taxon>
        <taxon>Pezizomycotina</taxon>
        <taxon>Sordariomycetes</taxon>
        <taxon>Sordariomycetidae</taxon>
        <taxon>Cephalothecales</taxon>
        <taxon>Cephalothecaceae</taxon>
        <taxon>Phialemonium</taxon>
    </lineage>
</organism>